<dbReference type="EMBL" id="AYSO01000016">
    <property type="protein sequence ID" value="KIE46797.1"/>
    <property type="molecule type" value="Genomic_DNA"/>
</dbReference>
<dbReference type="Proteomes" id="UP000031366">
    <property type="component" value="Unassembled WGS sequence"/>
</dbReference>
<name>A0A0C1R067_9CLOT</name>
<reference evidence="2 3" key="1">
    <citation type="journal article" date="2015" name="Infect. Genet. Evol.">
        <title>Genomic sequences of six botulinum neurotoxin-producing strains representing three clostridial species illustrate the mobility and diversity of botulinum neurotoxin genes.</title>
        <authorList>
            <person name="Smith T.J."/>
            <person name="Hill K.K."/>
            <person name="Xie G."/>
            <person name="Foley B.T."/>
            <person name="Williamson C.H."/>
            <person name="Foster J.T."/>
            <person name="Johnson S.L."/>
            <person name="Chertkov O."/>
            <person name="Teshima H."/>
            <person name="Gibbons H.S."/>
            <person name="Johnsky L.A."/>
            <person name="Karavis M.A."/>
            <person name="Smith L.A."/>
        </authorList>
    </citation>
    <scope>NUCLEOTIDE SEQUENCE [LARGE SCALE GENOMIC DNA]</scope>
    <source>
        <strain evidence="2 3">CDC 2741</strain>
    </source>
</reference>
<protein>
    <submittedName>
        <fullName evidence="2">Putative membrane protein</fullName>
    </submittedName>
</protein>
<evidence type="ECO:0000313" key="2">
    <source>
        <dbReference type="EMBL" id="KIE46797.1"/>
    </source>
</evidence>
<comment type="caution">
    <text evidence="2">The sequence shown here is derived from an EMBL/GenBank/DDBJ whole genome shotgun (WGS) entry which is preliminary data.</text>
</comment>
<keyword evidence="1" id="KW-1133">Transmembrane helix</keyword>
<keyword evidence="1" id="KW-0472">Membrane</keyword>
<gene>
    <name evidence="2" type="ORF">U732_3426</name>
</gene>
<evidence type="ECO:0000256" key="1">
    <source>
        <dbReference type="SAM" id="Phobius"/>
    </source>
</evidence>
<accession>A0A0C1R067</accession>
<feature type="transmembrane region" description="Helical" evidence="1">
    <location>
        <begin position="29"/>
        <end position="52"/>
    </location>
</feature>
<organism evidence="2 3">
    <name type="scientific">Clostridium argentinense CDC 2741</name>
    <dbReference type="NCBI Taxonomy" id="1418104"/>
    <lineage>
        <taxon>Bacteria</taxon>
        <taxon>Bacillati</taxon>
        <taxon>Bacillota</taxon>
        <taxon>Clostridia</taxon>
        <taxon>Eubacteriales</taxon>
        <taxon>Clostridiaceae</taxon>
        <taxon>Clostridium</taxon>
    </lineage>
</organism>
<keyword evidence="3" id="KW-1185">Reference proteome</keyword>
<proteinExistence type="predicted"/>
<dbReference type="AlphaFoldDB" id="A0A0C1R067"/>
<keyword evidence="1" id="KW-0812">Transmembrane</keyword>
<sequence length="54" mass="6166">MTSFLVISLIIIILTSFSLYRIKNDTSKVVSLVLSFVGILDFIIMMILIIIFKK</sequence>
<dbReference type="RefSeq" id="WP_160289212.1">
    <property type="nucleotide sequence ID" value="NZ_AYSO01000016.1"/>
</dbReference>
<evidence type="ECO:0000313" key="3">
    <source>
        <dbReference type="Proteomes" id="UP000031366"/>
    </source>
</evidence>